<evidence type="ECO:0000313" key="1">
    <source>
        <dbReference type="EMBL" id="MQX52562.1"/>
    </source>
</evidence>
<name>A0A6N7LR27_9GAMM</name>
<evidence type="ECO:0000313" key="2">
    <source>
        <dbReference type="Proteomes" id="UP000469421"/>
    </source>
</evidence>
<dbReference type="RefSeq" id="WP_153499383.1">
    <property type="nucleotide sequence ID" value="NZ_WIRE01000001.1"/>
</dbReference>
<comment type="caution">
    <text evidence="1">The sequence shown here is derived from an EMBL/GenBank/DDBJ whole genome shotgun (WGS) entry which is preliminary data.</text>
</comment>
<organism evidence="1 2">
    <name type="scientific">Alcanivorax sediminis</name>
    <dbReference type="NCBI Taxonomy" id="2663008"/>
    <lineage>
        <taxon>Bacteria</taxon>
        <taxon>Pseudomonadati</taxon>
        <taxon>Pseudomonadota</taxon>
        <taxon>Gammaproteobacteria</taxon>
        <taxon>Oceanospirillales</taxon>
        <taxon>Alcanivoracaceae</taxon>
        <taxon>Alcanivorax</taxon>
    </lineage>
</organism>
<keyword evidence="2" id="KW-1185">Reference proteome</keyword>
<dbReference type="AlphaFoldDB" id="A0A6N7LR27"/>
<dbReference type="InterPro" id="IPR054196">
    <property type="entry name" value="DUF6901"/>
</dbReference>
<dbReference type="Pfam" id="PF21842">
    <property type="entry name" value="DUF6901"/>
    <property type="match status" value="1"/>
</dbReference>
<sequence length="329" mass="37380">MNSVDIIYRIKLGPDRLETFNFRLDEETFDLIGDDVPNPPQWTELEYSQCAHCPLSKEEHSHCPLALQMHSIVDRFHDTRSIDEVVVEVVTEERRVRQKTGLQRVVASMLDLIYPICGCPKTAFMKPLARFHLPLCSEEETIFRVTGMYLLAQYFLSRTASGKGRIEFDGLTDIYTELHTLNTAVARRLQSATTSDSTKNAITLVDMYSTLVPLLLEDELVEMRGFFLAYLPDGEEKPKTVTNYLEKAKAFSLDLDNLKLTPTEEEKRRDDLPDWLKEAKGIMGPYLPDDVDDKKPVVPGEATKPAAFVTSDGLKLELTPMDEANKNDE</sequence>
<dbReference type="EMBL" id="WIRE01000001">
    <property type="protein sequence ID" value="MQX52562.1"/>
    <property type="molecule type" value="Genomic_DNA"/>
</dbReference>
<protein>
    <submittedName>
        <fullName evidence="1">Uncharacterized protein</fullName>
    </submittedName>
</protein>
<dbReference type="Proteomes" id="UP000469421">
    <property type="component" value="Unassembled WGS sequence"/>
</dbReference>
<proteinExistence type="predicted"/>
<gene>
    <name evidence="1" type="ORF">GFN93_04835</name>
</gene>
<accession>A0A6N7LR27</accession>
<reference evidence="1 2" key="1">
    <citation type="submission" date="2019-10" db="EMBL/GenBank/DDBJ databases">
        <title>Alcanivorax sp.PA15-N-34 draft genome sequence.</title>
        <authorList>
            <person name="Liao X."/>
            <person name="Shao Z."/>
        </authorList>
    </citation>
    <scope>NUCLEOTIDE SEQUENCE [LARGE SCALE GENOMIC DNA]</scope>
    <source>
        <strain evidence="1 2">PA15-N-34</strain>
    </source>
</reference>